<dbReference type="Proteomes" id="UP000231553">
    <property type="component" value="Unassembled WGS sequence"/>
</dbReference>
<organism evidence="1 2">
    <name type="scientific">Pseudooceanicola lipolyticus</name>
    <dbReference type="NCBI Taxonomy" id="2029104"/>
    <lineage>
        <taxon>Bacteria</taxon>
        <taxon>Pseudomonadati</taxon>
        <taxon>Pseudomonadota</taxon>
        <taxon>Alphaproteobacteria</taxon>
        <taxon>Rhodobacterales</taxon>
        <taxon>Paracoccaceae</taxon>
        <taxon>Pseudooceanicola</taxon>
    </lineage>
</organism>
<dbReference type="AlphaFoldDB" id="A0A2M8IXX7"/>
<reference evidence="1 2" key="1">
    <citation type="journal article" date="2018" name="Int. J. Syst. Evol. Microbiol.">
        <title>Pseudooceanicola lipolyticus sp. nov., a marine alphaproteobacterium, reclassification of Oceanicola flagellatus as Pseudooceanicola flagellatus comb. nov. and emended description of the genus Pseudooceanicola.</title>
        <authorList>
            <person name="Huang M.-M."/>
            <person name="Guo L.-L."/>
            <person name="Wu Y.-H."/>
            <person name="Lai Q.-L."/>
            <person name="Shao Z.-Z."/>
            <person name="Wang C.-S."/>
            <person name="Wu M."/>
            <person name="Xu X.-W."/>
        </authorList>
    </citation>
    <scope>NUCLEOTIDE SEQUENCE [LARGE SCALE GENOMIC DNA]</scope>
    <source>
        <strain evidence="1 2">157</strain>
    </source>
</reference>
<gene>
    <name evidence="1" type="ORF">CVM52_17340</name>
</gene>
<feature type="non-terminal residue" evidence="1">
    <location>
        <position position="202"/>
    </location>
</feature>
<protein>
    <submittedName>
        <fullName evidence="1">Uncharacterized protein</fullName>
    </submittedName>
</protein>
<sequence length="202" mass="21605">MRNAPHHWTAIQLFLAIACAVFIGSAPMTAKAQQAHSLAAQLLPLADGWAPTEDLYWLGDDQIGLVAARRGAEGPDLGFLRITPDGAQEVALSLMDESHCRRPDGSFLFRGQDGVTAWPSGAVATQDELSACLGAFSAANDRFEPRFGRQEALGRAGDLWAGVAGRGADGAELLLYTETETLGRWPVALPLWQDTVIVDPLP</sequence>
<comment type="caution">
    <text evidence="1">The sequence shown here is derived from an EMBL/GenBank/DDBJ whole genome shotgun (WGS) entry which is preliminary data.</text>
</comment>
<evidence type="ECO:0000313" key="1">
    <source>
        <dbReference type="EMBL" id="PJE35386.1"/>
    </source>
</evidence>
<dbReference type="PROSITE" id="PS51257">
    <property type="entry name" value="PROKAR_LIPOPROTEIN"/>
    <property type="match status" value="1"/>
</dbReference>
<keyword evidence="2" id="KW-1185">Reference proteome</keyword>
<dbReference type="EMBL" id="PGTB01000094">
    <property type="protein sequence ID" value="PJE35386.1"/>
    <property type="molecule type" value="Genomic_DNA"/>
</dbReference>
<name>A0A2M8IXX7_9RHOB</name>
<accession>A0A2M8IXX7</accession>
<proteinExistence type="predicted"/>
<evidence type="ECO:0000313" key="2">
    <source>
        <dbReference type="Proteomes" id="UP000231553"/>
    </source>
</evidence>